<dbReference type="OrthoDB" id="9813612at2"/>
<organism evidence="16 17">
    <name type="scientific">Buchnera aphidicola</name>
    <name type="common">Sitobion avenae</name>
    <dbReference type="NCBI Taxonomy" id="571428"/>
    <lineage>
        <taxon>Bacteria</taxon>
        <taxon>Pseudomonadati</taxon>
        <taxon>Pseudomonadota</taxon>
        <taxon>Gammaproteobacteria</taxon>
        <taxon>Enterobacterales</taxon>
        <taxon>Erwiniaceae</taxon>
        <taxon>Buchnera</taxon>
    </lineage>
</organism>
<evidence type="ECO:0000256" key="5">
    <source>
        <dbReference type="ARBA" id="ARBA00012748"/>
    </source>
</evidence>
<evidence type="ECO:0000313" key="17">
    <source>
        <dbReference type="Proteomes" id="UP000298585"/>
    </source>
</evidence>
<keyword evidence="7 14" id="KW-0032">Aminotransferase</keyword>
<proteinExistence type="inferred from homology"/>
<feature type="domain" description="Aminotransferase class I/classII large" evidence="15">
    <location>
        <begin position="46"/>
        <end position="346"/>
    </location>
</feature>
<dbReference type="Gene3D" id="3.40.640.10">
    <property type="entry name" value="Type I PLP-dependent aspartate aminotransferase-like (Major domain)"/>
    <property type="match status" value="1"/>
</dbReference>
<dbReference type="CDD" id="cd00609">
    <property type="entry name" value="AAT_like"/>
    <property type="match status" value="1"/>
</dbReference>
<evidence type="ECO:0000256" key="6">
    <source>
        <dbReference type="ARBA" id="ARBA00018048"/>
    </source>
</evidence>
<name>A0A4D6Y7W7_9GAMM</name>
<sequence length="367" mass="41894">MSINILKLARSNVQRLIPYQSARRIGGGHGDILLNANESSKPVFFESKKKSFHRYPECQPINVISSYANYTNLSCNQILVTRGADEGIELLIKAFCEPGQDAIMYCPPTYDMYRVNAEIHGVEIKEIPTIKNTWQLDLSNIQLNLSRVKLVYVCNPNNPTGNILLKQDLISLLKITLGHSLVVIDEAYIEFSPKESMTNYLKKYPNLVILRTLSKAFALAGIRCGFTLANKEVIDILNKVISPYPISAPVSDIAVQSLEIPYIKLMQDRVLDSNNNRIWLIDQLKNIHCVEKVFESNANYILVKFFMFKQVFQNLWDKGVILRNQNNKINLKNCIRISIGTHLESLRLIKELKIFSKEIFEGKISEK</sequence>
<gene>
    <name evidence="14" type="primary">hisC</name>
    <name evidence="16" type="ORF">D9V77_00510</name>
</gene>
<comment type="similarity">
    <text evidence="3 14">Belongs to the class-II pyridoxal-phosphate-dependent aminotransferase family. Histidinol-phosphate aminotransferase subfamily.</text>
</comment>
<dbReference type="InterPro" id="IPR001917">
    <property type="entry name" value="Aminotrans_II_pyridoxalP_BS"/>
</dbReference>
<dbReference type="Pfam" id="PF00155">
    <property type="entry name" value="Aminotran_1_2"/>
    <property type="match status" value="1"/>
</dbReference>
<comment type="subunit">
    <text evidence="4 14">Homodimer.</text>
</comment>
<evidence type="ECO:0000256" key="11">
    <source>
        <dbReference type="ARBA" id="ARBA00023102"/>
    </source>
</evidence>
<evidence type="ECO:0000256" key="10">
    <source>
        <dbReference type="ARBA" id="ARBA00022898"/>
    </source>
</evidence>
<keyword evidence="11 14" id="KW-0368">Histidine biosynthesis</keyword>
<keyword evidence="9 14" id="KW-0808">Transferase</keyword>
<dbReference type="Gene3D" id="3.90.1150.10">
    <property type="entry name" value="Aspartate Aminotransferase, domain 1"/>
    <property type="match status" value="1"/>
</dbReference>
<comment type="catalytic activity">
    <reaction evidence="13 14">
        <text>L-histidinol phosphate + 2-oxoglutarate = 3-(imidazol-4-yl)-2-oxopropyl phosphate + L-glutamate</text>
        <dbReference type="Rhea" id="RHEA:23744"/>
        <dbReference type="ChEBI" id="CHEBI:16810"/>
        <dbReference type="ChEBI" id="CHEBI:29985"/>
        <dbReference type="ChEBI" id="CHEBI:57766"/>
        <dbReference type="ChEBI" id="CHEBI:57980"/>
        <dbReference type="EC" id="2.6.1.9"/>
    </reaction>
</comment>
<evidence type="ECO:0000256" key="7">
    <source>
        <dbReference type="ARBA" id="ARBA00022576"/>
    </source>
</evidence>
<evidence type="ECO:0000256" key="12">
    <source>
        <dbReference type="ARBA" id="ARBA00030262"/>
    </source>
</evidence>
<dbReference type="InterPro" id="IPR015421">
    <property type="entry name" value="PyrdxlP-dep_Trfase_major"/>
</dbReference>
<evidence type="ECO:0000256" key="13">
    <source>
        <dbReference type="ARBA" id="ARBA00047481"/>
    </source>
</evidence>
<evidence type="ECO:0000313" key="16">
    <source>
        <dbReference type="EMBL" id="QCI25332.1"/>
    </source>
</evidence>
<keyword evidence="10 14" id="KW-0663">Pyridoxal phosphate</keyword>
<dbReference type="GO" id="GO:0004400">
    <property type="term" value="F:histidinol-phosphate transaminase activity"/>
    <property type="evidence" value="ECO:0007669"/>
    <property type="project" value="UniProtKB-UniRule"/>
</dbReference>
<dbReference type="EMBL" id="CP034855">
    <property type="protein sequence ID" value="QCI25332.1"/>
    <property type="molecule type" value="Genomic_DNA"/>
</dbReference>
<dbReference type="Proteomes" id="UP000298585">
    <property type="component" value="Chromosome"/>
</dbReference>
<protein>
    <recommendedName>
        <fullName evidence="6 14">Histidinol-phosphate aminotransferase</fullName>
        <ecNumber evidence="5 14">2.6.1.9</ecNumber>
    </recommendedName>
    <alternativeName>
        <fullName evidence="12 14">Imidazole acetol-phosphate transaminase</fullName>
    </alternativeName>
</protein>
<evidence type="ECO:0000256" key="1">
    <source>
        <dbReference type="ARBA" id="ARBA00001933"/>
    </source>
</evidence>
<evidence type="ECO:0000256" key="4">
    <source>
        <dbReference type="ARBA" id="ARBA00011738"/>
    </source>
</evidence>
<comment type="cofactor">
    <cofactor evidence="1 14">
        <name>pyridoxal 5'-phosphate</name>
        <dbReference type="ChEBI" id="CHEBI:597326"/>
    </cofactor>
</comment>
<dbReference type="GO" id="GO:0030170">
    <property type="term" value="F:pyridoxal phosphate binding"/>
    <property type="evidence" value="ECO:0007669"/>
    <property type="project" value="InterPro"/>
</dbReference>
<evidence type="ECO:0000256" key="3">
    <source>
        <dbReference type="ARBA" id="ARBA00007970"/>
    </source>
</evidence>
<dbReference type="AlphaFoldDB" id="A0A4D6Y7W7"/>
<comment type="pathway">
    <text evidence="2 14">Amino-acid biosynthesis; L-histidine biosynthesis; L-histidine from 5-phospho-alpha-D-ribose 1-diphosphate: step 7/9.</text>
</comment>
<dbReference type="InterPro" id="IPR015424">
    <property type="entry name" value="PyrdxlP-dep_Trfase"/>
</dbReference>
<dbReference type="PROSITE" id="PS00599">
    <property type="entry name" value="AA_TRANSFER_CLASS_2"/>
    <property type="match status" value="1"/>
</dbReference>
<dbReference type="NCBIfam" id="TIGR01141">
    <property type="entry name" value="hisC"/>
    <property type="match status" value="1"/>
</dbReference>
<accession>A0A4D6Y7W7</accession>
<dbReference type="PANTHER" id="PTHR42885">
    <property type="entry name" value="HISTIDINOL-PHOSPHATE AMINOTRANSFERASE-RELATED"/>
    <property type="match status" value="1"/>
</dbReference>
<dbReference type="HAMAP" id="MF_01023">
    <property type="entry name" value="HisC_aminotrans_2"/>
    <property type="match status" value="1"/>
</dbReference>
<dbReference type="GO" id="GO:0000105">
    <property type="term" value="P:L-histidine biosynthetic process"/>
    <property type="evidence" value="ECO:0007669"/>
    <property type="project" value="UniProtKB-UniRule"/>
</dbReference>
<reference evidence="16 17" key="2">
    <citation type="submission" date="2019-05" db="EMBL/GenBank/DDBJ databases">
        <title>Genome evolution of the obligate endosymbiont Buchnera aphidicola.</title>
        <authorList>
            <person name="Moran N.A."/>
        </authorList>
    </citation>
    <scope>NUCLEOTIDE SEQUENCE [LARGE SCALE GENOMIC DNA]</scope>
    <source>
        <strain evidence="16 17">Sav</strain>
    </source>
</reference>
<evidence type="ECO:0000256" key="8">
    <source>
        <dbReference type="ARBA" id="ARBA00022605"/>
    </source>
</evidence>
<evidence type="ECO:0000256" key="14">
    <source>
        <dbReference type="HAMAP-Rule" id="MF_01023"/>
    </source>
</evidence>
<dbReference type="SUPFAM" id="SSF53383">
    <property type="entry name" value="PLP-dependent transferases"/>
    <property type="match status" value="1"/>
</dbReference>
<dbReference type="InterPro" id="IPR005861">
    <property type="entry name" value="HisP_aminotrans"/>
</dbReference>
<evidence type="ECO:0000256" key="2">
    <source>
        <dbReference type="ARBA" id="ARBA00005011"/>
    </source>
</evidence>
<keyword evidence="8 14" id="KW-0028">Amino-acid biosynthesis</keyword>
<dbReference type="InterPro" id="IPR004839">
    <property type="entry name" value="Aminotransferase_I/II_large"/>
</dbReference>
<dbReference type="EC" id="2.6.1.9" evidence="5 14"/>
<dbReference type="InterPro" id="IPR015422">
    <property type="entry name" value="PyrdxlP-dep_Trfase_small"/>
</dbReference>
<dbReference type="PANTHER" id="PTHR42885:SF2">
    <property type="entry name" value="HISTIDINOL-PHOSPHATE AMINOTRANSFERASE"/>
    <property type="match status" value="1"/>
</dbReference>
<evidence type="ECO:0000259" key="15">
    <source>
        <dbReference type="Pfam" id="PF00155"/>
    </source>
</evidence>
<dbReference type="RefSeq" id="WP_158338038.1">
    <property type="nucleotide sequence ID" value="NZ_CP034855.1"/>
</dbReference>
<dbReference type="UniPathway" id="UPA00031">
    <property type="reaction ID" value="UER00012"/>
</dbReference>
<feature type="modified residue" description="N6-(pyridoxal phosphate)lysine" evidence="14">
    <location>
        <position position="215"/>
    </location>
</feature>
<evidence type="ECO:0000256" key="9">
    <source>
        <dbReference type="ARBA" id="ARBA00022679"/>
    </source>
</evidence>
<reference evidence="16 17" key="1">
    <citation type="submission" date="2018-12" db="EMBL/GenBank/DDBJ databases">
        <authorList>
            <person name="Chong R.A."/>
        </authorList>
    </citation>
    <scope>NUCLEOTIDE SEQUENCE [LARGE SCALE GENOMIC DNA]</scope>
    <source>
        <strain evidence="16 17">Sav</strain>
    </source>
</reference>